<organism evidence="2 3">
    <name type="scientific">Linum tenue</name>
    <dbReference type="NCBI Taxonomy" id="586396"/>
    <lineage>
        <taxon>Eukaryota</taxon>
        <taxon>Viridiplantae</taxon>
        <taxon>Streptophyta</taxon>
        <taxon>Embryophyta</taxon>
        <taxon>Tracheophyta</taxon>
        <taxon>Spermatophyta</taxon>
        <taxon>Magnoliopsida</taxon>
        <taxon>eudicotyledons</taxon>
        <taxon>Gunneridae</taxon>
        <taxon>Pentapetalae</taxon>
        <taxon>rosids</taxon>
        <taxon>fabids</taxon>
        <taxon>Malpighiales</taxon>
        <taxon>Linaceae</taxon>
        <taxon>Linum</taxon>
    </lineage>
</organism>
<proteinExistence type="predicted"/>
<reference evidence="2" key="1">
    <citation type="submission" date="2022-08" db="EMBL/GenBank/DDBJ databases">
        <authorList>
            <person name="Gutierrez-Valencia J."/>
        </authorList>
    </citation>
    <scope>NUCLEOTIDE SEQUENCE</scope>
</reference>
<keyword evidence="3" id="KW-1185">Reference proteome</keyword>
<accession>A0AAV0IBL3</accession>
<keyword evidence="1" id="KW-0812">Transmembrane</keyword>
<protein>
    <submittedName>
        <fullName evidence="2">Uncharacterized protein</fullName>
    </submittedName>
</protein>
<keyword evidence="1" id="KW-1133">Transmembrane helix</keyword>
<dbReference type="AlphaFoldDB" id="A0AAV0IBL3"/>
<dbReference type="EMBL" id="CAMGYJ010000003">
    <property type="protein sequence ID" value="CAI0395025.1"/>
    <property type="molecule type" value="Genomic_DNA"/>
</dbReference>
<evidence type="ECO:0000256" key="1">
    <source>
        <dbReference type="SAM" id="Phobius"/>
    </source>
</evidence>
<gene>
    <name evidence="2" type="ORF">LITE_LOCUS8563</name>
</gene>
<sequence>MCSITRAELRGAVEGLQLLGTWAIAVSAWSLILVA</sequence>
<feature type="transmembrane region" description="Helical" evidence="1">
    <location>
        <begin position="15"/>
        <end position="34"/>
    </location>
</feature>
<comment type="caution">
    <text evidence="2">The sequence shown here is derived from an EMBL/GenBank/DDBJ whole genome shotgun (WGS) entry which is preliminary data.</text>
</comment>
<evidence type="ECO:0000313" key="3">
    <source>
        <dbReference type="Proteomes" id="UP001154282"/>
    </source>
</evidence>
<keyword evidence="1" id="KW-0472">Membrane</keyword>
<dbReference type="Proteomes" id="UP001154282">
    <property type="component" value="Unassembled WGS sequence"/>
</dbReference>
<name>A0AAV0IBL3_9ROSI</name>
<evidence type="ECO:0000313" key="2">
    <source>
        <dbReference type="EMBL" id="CAI0395025.1"/>
    </source>
</evidence>